<dbReference type="PROSITE" id="PS50893">
    <property type="entry name" value="ABC_TRANSPORTER_2"/>
    <property type="match status" value="1"/>
</dbReference>
<feature type="region of interest" description="Disordered" evidence="4">
    <location>
        <begin position="1"/>
        <end position="29"/>
    </location>
</feature>
<dbReference type="InterPro" id="IPR003439">
    <property type="entry name" value="ABC_transporter-like_ATP-bd"/>
</dbReference>
<organism evidence="6 7">
    <name type="scientific">Cellulomonas soli</name>
    <dbReference type="NCBI Taxonomy" id="931535"/>
    <lineage>
        <taxon>Bacteria</taxon>
        <taxon>Bacillati</taxon>
        <taxon>Actinomycetota</taxon>
        <taxon>Actinomycetes</taxon>
        <taxon>Micrococcales</taxon>
        <taxon>Cellulomonadaceae</taxon>
        <taxon>Cellulomonas</taxon>
    </lineage>
</organism>
<dbReference type="GO" id="GO:0022857">
    <property type="term" value="F:transmembrane transporter activity"/>
    <property type="evidence" value="ECO:0007669"/>
    <property type="project" value="TreeGrafter"/>
</dbReference>
<reference evidence="6 7" key="1">
    <citation type="submission" date="2019-07" db="EMBL/GenBank/DDBJ databases">
        <title>Whole genome shotgun sequence of Cellulomonas soli NBRC 109434.</title>
        <authorList>
            <person name="Hosoyama A."/>
            <person name="Uohara A."/>
            <person name="Ohji S."/>
            <person name="Ichikawa N."/>
        </authorList>
    </citation>
    <scope>NUCLEOTIDE SEQUENCE [LARGE SCALE GENOMIC DNA]</scope>
    <source>
        <strain evidence="6 7">NBRC 109434</strain>
    </source>
</reference>
<sequence>MSAPSPIPTADLPVPNLSGAAPTAPAPGVAPARLRARGLVKRFGTTTALAGVDVDLGEGQSLAVMGPSGSGKSTLLHCLAGILRPDEGSVVLRDRDVSALGERERSLLRRRHYGFVFQFGQLLSELPAVENVALPSMLLGTPRREAIDVATQWLASLGLAGMEGRRPGELSGGQAQRVAVARALITGPDVVFADEPTGALDQATGQEVMRILTETTRRAGASLVVVTHDAQVAAWCDRRIEVRDGLVVGGAA</sequence>
<dbReference type="InterPro" id="IPR017911">
    <property type="entry name" value="MacB-like_ATP-bd"/>
</dbReference>
<dbReference type="SMART" id="SM00382">
    <property type="entry name" value="AAA"/>
    <property type="match status" value="1"/>
</dbReference>
<proteinExistence type="predicted"/>
<dbReference type="InterPro" id="IPR017871">
    <property type="entry name" value="ABC_transporter-like_CS"/>
</dbReference>
<evidence type="ECO:0000256" key="3">
    <source>
        <dbReference type="ARBA" id="ARBA00022840"/>
    </source>
</evidence>
<dbReference type="GO" id="GO:0016887">
    <property type="term" value="F:ATP hydrolysis activity"/>
    <property type="evidence" value="ECO:0007669"/>
    <property type="project" value="InterPro"/>
</dbReference>
<dbReference type="InterPro" id="IPR027417">
    <property type="entry name" value="P-loop_NTPase"/>
</dbReference>
<evidence type="ECO:0000313" key="6">
    <source>
        <dbReference type="EMBL" id="GEP70721.1"/>
    </source>
</evidence>
<name>A0A512PHM4_9CELL</name>
<keyword evidence="1" id="KW-0813">Transport</keyword>
<dbReference type="SUPFAM" id="SSF52540">
    <property type="entry name" value="P-loop containing nucleoside triphosphate hydrolases"/>
    <property type="match status" value="1"/>
</dbReference>
<dbReference type="GO" id="GO:0005886">
    <property type="term" value="C:plasma membrane"/>
    <property type="evidence" value="ECO:0007669"/>
    <property type="project" value="TreeGrafter"/>
</dbReference>
<evidence type="ECO:0000259" key="5">
    <source>
        <dbReference type="PROSITE" id="PS50893"/>
    </source>
</evidence>
<dbReference type="Pfam" id="PF00005">
    <property type="entry name" value="ABC_tran"/>
    <property type="match status" value="1"/>
</dbReference>
<dbReference type="OrthoDB" id="9802264at2"/>
<dbReference type="RefSeq" id="WP_146954492.1">
    <property type="nucleotide sequence ID" value="NZ_BAABBJ010000012.1"/>
</dbReference>
<feature type="compositionally biased region" description="Low complexity" evidence="4">
    <location>
        <begin position="20"/>
        <end position="29"/>
    </location>
</feature>
<evidence type="ECO:0000256" key="4">
    <source>
        <dbReference type="SAM" id="MobiDB-lite"/>
    </source>
</evidence>
<dbReference type="InterPro" id="IPR015854">
    <property type="entry name" value="ABC_transpr_LolD-like"/>
</dbReference>
<keyword evidence="3 6" id="KW-0067">ATP-binding</keyword>
<accession>A0A512PHM4</accession>
<keyword evidence="2" id="KW-0547">Nucleotide-binding</keyword>
<dbReference type="CDD" id="cd03255">
    <property type="entry name" value="ABC_MJ0796_LolCDE_FtsE"/>
    <property type="match status" value="1"/>
</dbReference>
<keyword evidence="7" id="KW-1185">Reference proteome</keyword>
<evidence type="ECO:0000313" key="7">
    <source>
        <dbReference type="Proteomes" id="UP000321798"/>
    </source>
</evidence>
<evidence type="ECO:0000256" key="2">
    <source>
        <dbReference type="ARBA" id="ARBA00022741"/>
    </source>
</evidence>
<protein>
    <submittedName>
        <fullName evidence="6">ABC transporter ATP-binding protein</fullName>
    </submittedName>
</protein>
<feature type="domain" description="ABC transporter" evidence="5">
    <location>
        <begin position="34"/>
        <end position="252"/>
    </location>
</feature>
<dbReference type="PANTHER" id="PTHR24220:SF685">
    <property type="entry name" value="ABC TRANSPORTER RELATED"/>
    <property type="match status" value="1"/>
</dbReference>
<evidence type="ECO:0000256" key="1">
    <source>
        <dbReference type="ARBA" id="ARBA00022448"/>
    </source>
</evidence>
<dbReference type="Proteomes" id="UP000321798">
    <property type="component" value="Unassembled WGS sequence"/>
</dbReference>
<dbReference type="PROSITE" id="PS00211">
    <property type="entry name" value="ABC_TRANSPORTER_1"/>
    <property type="match status" value="1"/>
</dbReference>
<dbReference type="AlphaFoldDB" id="A0A512PHM4"/>
<dbReference type="GO" id="GO:0005524">
    <property type="term" value="F:ATP binding"/>
    <property type="evidence" value="ECO:0007669"/>
    <property type="project" value="UniProtKB-KW"/>
</dbReference>
<dbReference type="EMBL" id="BKAL01000015">
    <property type="protein sequence ID" value="GEP70721.1"/>
    <property type="molecule type" value="Genomic_DNA"/>
</dbReference>
<dbReference type="InterPro" id="IPR003593">
    <property type="entry name" value="AAA+_ATPase"/>
</dbReference>
<gene>
    <name evidence="6" type="ORF">CSO01_34360</name>
</gene>
<dbReference type="Gene3D" id="3.40.50.300">
    <property type="entry name" value="P-loop containing nucleotide triphosphate hydrolases"/>
    <property type="match status" value="1"/>
</dbReference>
<comment type="caution">
    <text evidence="6">The sequence shown here is derived from an EMBL/GenBank/DDBJ whole genome shotgun (WGS) entry which is preliminary data.</text>
</comment>
<dbReference type="PANTHER" id="PTHR24220">
    <property type="entry name" value="IMPORT ATP-BINDING PROTEIN"/>
    <property type="match status" value="1"/>
</dbReference>